<gene>
    <name evidence="2" type="ORF">LECACI_7A009399</name>
</gene>
<feature type="compositionally biased region" description="Low complexity" evidence="1">
    <location>
        <begin position="262"/>
        <end position="284"/>
    </location>
</feature>
<protein>
    <submittedName>
        <fullName evidence="2">Uncharacterized protein</fullName>
    </submittedName>
</protein>
<dbReference type="AlphaFoldDB" id="A0AAI8Z8C0"/>
<reference evidence="2" key="1">
    <citation type="submission" date="2023-11" db="EMBL/GenBank/DDBJ databases">
        <authorList>
            <person name="Alioto T."/>
            <person name="Alioto T."/>
            <person name="Gomez Garrido J."/>
        </authorList>
    </citation>
    <scope>NUCLEOTIDE SEQUENCE</scope>
</reference>
<evidence type="ECO:0000256" key="1">
    <source>
        <dbReference type="SAM" id="MobiDB-lite"/>
    </source>
</evidence>
<comment type="caution">
    <text evidence="2">The sequence shown here is derived from an EMBL/GenBank/DDBJ whole genome shotgun (WGS) entry which is preliminary data.</text>
</comment>
<proteinExistence type="predicted"/>
<dbReference type="Proteomes" id="UP001296104">
    <property type="component" value="Unassembled WGS sequence"/>
</dbReference>
<feature type="compositionally biased region" description="Acidic residues" evidence="1">
    <location>
        <begin position="287"/>
        <end position="312"/>
    </location>
</feature>
<evidence type="ECO:0000313" key="2">
    <source>
        <dbReference type="EMBL" id="CAK4034241.1"/>
    </source>
</evidence>
<evidence type="ECO:0000313" key="3">
    <source>
        <dbReference type="Proteomes" id="UP001296104"/>
    </source>
</evidence>
<sequence>MDHPSMAEVRAVVDLLVQEVTAENLAGILSDDESALLAQWMNVHERVCRAGYGAAILAASSFCVFEVTLKPSEKLHHLYRTMIAVAEGLERDAGKLIPHGGTTDSRYNLLYGLYAICIATNQVPTLEEIGHIHGRCLPLGPPLLRAYRDWCDSSVLLQRHRDDKAYAPALLRVLRGALVGWGQNAIPLLVQVMVGLERWGADVAVAEFLRGYGVAGGGGQVSRTQAPAPAPVPTPAPMQDQSQSPQHIRPAQTIEDPFTGQAAPLALPRRTRNAAAATTAPKNLPSVDDEDDEDEDVKYEEIDDPKDEDYKE</sequence>
<organism evidence="2 3">
    <name type="scientific">Lecanosticta acicola</name>
    <dbReference type="NCBI Taxonomy" id="111012"/>
    <lineage>
        <taxon>Eukaryota</taxon>
        <taxon>Fungi</taxon>
        <taxon>Dikarya</taxon>
        <taxon>Ascomycota</taxon>
        <taxon>Pezizomycotina</taxon>
        <taxon>Dothideomycetes</taxon>
        <taxon>Dothideomycetidae</taxon>
        <taxon>Mycosphaerellales</taxon>
        <taxon>Mycosphaerellaceae</taxon>
        <taxon>Lecanosticta</taxon>
    </lineage>
</organism>
<dbReference type="EMBL" id="CAVMBE010000109">
    <property type="protein sequence ID" value="CAK4034241.1"/>
    <property type="molecule type" value="Genomic_DNA"/>
</dbReference>
<feature type="region of interest" description="Disordered" evidence="1">
    <location>
        <begin position="219"/>
        <end position="312"/>
    </location>
</feature>
<keyword evidence="3" id="KW-1185">Reference proteome</keyword>
<name>A0AAI8Z8C0_9PEZI</name>
<accession>A0AAI8Z8C0</accession>